<accession>A0A146KJF6</accession>
<name>A0A146KJF6_9EUKA</name>
<keyword evidence="4" id="KW-0862">Zinc</keyword>
<dbReference type="EMBL" id="GDID01001207">
    <property type="protein sequence ID" value="JAP95399.1"/>
    <property type="molecule type" value="Transcribed_RNA"/>
</dbReference>
<dbReference type="GO" id="GO:0005096">
    <property type="term" value="F:GTPase activator activity"/>
    <property type="evidence" value="ECO:0007669"/>
    <property type="project" value="UniProtKB-KW"/>
</dbReference>
<evidence type="ECO:0000256" key="4">
    <source>
        <dbReference type="ARBA" id="ARBA00022833"/>
    </source>
</evidence>
<keyword evidence="1" id="KW-0343">GTPase activation</keyword>
<dbReference type="PRINTS" id="PR00405">
    <property type="entry name" value="REVINTRACTNG"/>
</dbReference>
<dbReference type="InterPro" id="IPR001164">
    <property type="entry name" value="ArfGAP_dom"/>
</dbReference>
<gene>
    <name evidence="7" type="ORF">TPC1_11627</name>
</gene>
<dbReference type="InterPro" id="IPR037278">
    <property type="entry name" value="ARFGAP/RecO"/>
</dbReference>
<dbReference type="SUPFAM" id="SSF57863">
    <property type="entry name" value="ArfGap/RecO-like zinc finger"/>
    <property type="match status" value="1"/>
</dbReference>
<evidence type="ECO:0000256" key="2">
    <source>
        <dbReference type="ARBA" id="ARBA00022723"/>
    </source>
</evidence>
<dbReference type="AlphaFoldDB" id="A0A146KJF6"/>
<evidence type="ECO:0000259" key="6">
    <source>
        <dbReference type="PROSITE" id="PS50115"/>
    </source>
</evidence>
<sequence>VKGPWTQQELDFKSLLEQMCKRPENQECADCTSRNPRWAVFNHGIFVCIKCSGQHRNLGAGISKVRSINMDRWRPEQIQQMVGNVRANAELLYNLPSGVKKPNEEDDSGRFKWIQAKYVDRKWARREDQSPIDDEPVQQQAKQAPKQIKAMKVPSVFKPTSPSIQPIPRVARASSLNRPVQNVNSIQPIQKPIQQEMMLDFGAVAPKQVQAQAQNHGSQNQVQPMQKPLTEVQQRYQQVVVQSAVLFGDVLALFDSKKKQIDEEFDLDAVFK</sequence>
<evidence type="ECO:0000256" key="1">
    <source>
        <dbReference type="ARBA" id="ARBA00022468"/>
    </source>
</evidence>
<dbReference type="GO" id="GO:0008270">
    <property type="term" value="F:zinc ion binding"/>
    <property type="evidence" value="ECO:0007669"/>
    <property type="project" value="UniProtKB-KW"/>
</dbReference>
<evidence type="ECO:0000256" key="5">
    <source>
        <dbReference type="PROSITE-ProRule" id="PRU00288"/>
    </source>
</evidence>
<dbReference type="FunFam" id="1.10.220.150:FF:000009">
    <property type="entry name" value="stromal membrane-associated protein 1 isoform X1"/>
    <property type="match status" value="1"/>
</dbReference>
<keyword evidence="3 5" id="KW-0863">Zinc-finger</keyword>
<dbReference type="InterPro" id="IPR044520">
    <property type="entry name" value="ARF_GAP_AGD5/15"/>
</dbReference>
<dbReference type="CDD" id="cd08204">
    <property type="entry name" value="ArfGap"/>
    <property type="match status" value="1"/>
</dbReference>
<dbReference type="SMART" id="SM00105">
    <property type="entry name" value="ArfGap"/>
    <property type="match status" value="1"/>
</dbReference>
<reference evidence="7" key="1">
    <citation type="submission" date="2015-07" db="EMBL/GenBank/DDBJ databases">
        <title>Adaptation to a free-living lifestyle via gene acquisitions in the diplomonad Trepomonas sp. PC1.</title>
        <authorList>
            <person name="Xu F."/>
            <person name="Jerlstrom-Hultqvist J."/>
            <person name="Kolisko M."/>
            <person name="Simpson A.G.B."/>
            <person name="Roger A.J."/>
            <person name="Svard S.G."/>
            <person name="Andersson J.O."/>
        </authorList>
    </citation>
    <scope>NUCLEOTIDE SEQUENCE</scope>
    <source>
        <strain evidence="7">PC1</strain>
    </source>
</reference>
<dbReference type="PANTHER" id="PTHR46419">
    <property type="entry name" value="ADP-RIBOSYLATION FACTOR GTPASE-ACTIVATING PROTEIN AGD5"/>
    <property type="match status" value="1"/>
</dbReference>
<proteinExistence type="predicted"/>
<feature type="domain" description="Arf-GAP" evidence="6">
    <location>
        <begin position="13"/>
        <end position="131"/>
    </location>
</feature>
<dbReference type="InterPro" id="IPR038508">
    <property type="entry name" value="ArfGAP_dom_sf"/>
</dbReference>
<evidence type="ECO:0000313" key="7">
    <source>
        <dbReference type="EMBL" id="JAP95399.1"/>
    </source>
</evidence>
<organism evidence="7">
    <name type="scientific">Trepomonas sp. PC1</name>
    <dbReference type="NCBI Taxonomy" id="1076344"/>
    <lineage>
        <taxon>Eukaryota</taxon>
        <taxon>Metamonada</taxon>
        <taxon>Diplomonadida</taxon>
        <taxon>Hexamitidae</taxon>
        <taxon>Hexamitinae</taxon>
        <taxon>Trepomonas</taxon>
    </lineage>
</organism>
<dbReference type="Gene3D" id="1.10.220.150">
    <property type="entry name" value="Arf GTPase activating protein"/>
    <property type="match status" value="1"/>
</dbReference>
<keyword evidence="2" id="KW-0479">Metal-binding</keyword>
<feature type="non-terminal residue" evidence="7">
    <location>
        <position position="1"/>
    </location>
</feature>
<dbReference type="PROSITE" id="PS50115">
    <property type="entry name" value="ARFGAP"/>
    <property type="match status" value="1"/>
</dbReference>
<evidence type="ECO:0000256" key="3">
    <source>
        <dbReference type="ARBA" id="ARBA00022771"/>
    </source>
</evidence>
<dbReference type="PANTHER" id="PTHR46419:SF3">
    <property type="entry name" value="ADP-RIBOSYLATION FACTOR GTPASE-ACTIVATING PROTEIN AGD15-RELATED"/>
    <property type="match status" value="1"/>
</dbReference>
<dbReference type="Pfam" id="PF01412">
    <property type="entry name" value="ArfGap"/>
    <property type="match status" value="1"/>
</dbReference>
<protein>
    <submittedName>
        <fullName evidence="7">ARF GAP domain-containing protein</fullName>
    </submittedName>
</protein>